<evidence type="ECO:0000313" key="5">
    <source>
        <dbReference type="Proteomes" id="UP001501747"/>
    </source>
</evidence>
<dbReference type="RefSeq" id="WP_344875299.1">
    <property type="nucleotide sequence ID" value="NZ_BAABAL010000009.1"/>
</dbReference>
<proteinExistence type="predicted"/>
<sequence length="384" mass="39786">MCGTALVLVVSVPLPDGQDSAEAAPPLCTAYQVSTASGGSLSTLLRVQSPSWNPVSQRQLDFAVNAIGFARSQGLTYGIASRGRSGPFRHVAHVVTIDNQGRATDLGPVRTTGPVRLPHSGFLDTYAGAVSGSRLYLRDDSTLYALDINPASPTFLGVLSSVRMRPSWPVEGVDDFAVNEADGQLYGVSSSGPLHGILVRINPSTGAVTQLPTHPALPGSSTYGAVVIDSARTMYALNNNTHGASRVFQISLDGSGATREVAQGPRLVATDAAGCLAAPPSPPPPPPPPPPPTTTKPRPTTTTTAPPTTTTTTPPPTTEPPPPTTAPPPAPPPKPKSKPLPVTDLKKEEVAQSSITPTRKWAIATVVMVMMGAGSAAAAYRNRR</sequence>
<keyword evidence="2" id="KW-1133">Transmembrane helix</keyword>
<evidence type="ECO:0000256" key="2">
    <source>
        <dbReference type="SAM" id="Phobius"/>
    </source>
</evidence>
<organism evidence="4 5">
    <name type="scientific">Allokutzneria multivorans</name>
    <dbReference type="NCBI Taxonomy" id="1142134"/>
    <lineage>
        <taxon>Bacteria</taxon>
        <taxon>Bacillati</taxon>
        <taxon>Actinomycetota</taxon>
        <taxon>Actinomycetes</taxon>
        <taxon>Pseudonocardiales</taxon>
        <taxon>Pseudonocardiaceae</taxon>
        <taxon>Allokutzneria</taxon>
    </lineage>
</organism>
<comment type="caution">
    <text evidence="4">The sequence shown here is derived from an EMBL/GenBank/DDBJ whole genome shotgun (WGS) entry which is preliminary data.</text>
</comment>
<feature type="transmembrane region" description="Helical" evidence="2">
    <location>
        <begin position="361"/>
        <end position="380"/>
    </location>
</feature>
<feature type="domain" description="DUF6923" evidence="3">
    <location>
        <begin position="51"/>
        <end position="273"/>
    </location>
</feature>
<reference evidence="5" key="1">
    <citation type="journal article" date="2019" name="Int. J. Syst. Evol. Microbiol.">
        <title>The Global Catalogue of Microorganisms (GCM) 10K type strain sequencing project: providing services to taxonomists for standard genome sequencing and annotation.</title>
        <authorList>
            <consortium name="The Broad Institute Genomics Platform"/>
            <consortium name="The Broad Institute Genome Sequencing Center for Infectious Disease"/>
            <person name="Wu L."/>
            <person name="Ma J."/>
        </authorList>
    </citation>
    <scope>NUCLEOTIDE SEQUENCE [LARGE SCALE GENOMIC DNA]</scope>
    <source>
        <strain evidence="5">JCM 17342</strain>
    </source>
</reference>
<dbReference type="PRINTS" id="PR01217">
    <property type="entry name" value="PRICHEXTENSN"/>
</dbReference>
<feature type="region of interest" description="Disordered" evidence="1">
    <location>
        <begin position="274"/>
        <end position="357"/>
    </location>
</feature>
<accession>A0ABP7S5R8</accession>
<keyword evidence="5" id="KW-1185">Reference proteome</keyword>
<dbReference type="SUPFAM" id="SSF63825">
    <property type="entry name" value="YWTD domain"/>
    <property type="match status" value="1"/>
</dbReference>
<dbReference type="Proteomes" id="UP001501747">
    <property type="component" value="Unassembled WGS sequence"/>
</dbReference>
<evidence type="ECO:0000256" key="1">
    <source>
        <dbReference type="SAM" id="MobiDB-lite"/>
    </source>
</evidence>
<feature type="compositionally biased region" description="Pro residues" evidence="1">
    <location>
        <begin position="279"/>
        <end position="294"/>
    </location>
</feature>
<evidence type="ECO:0000259" key="3">
    <source>
        <dbReference type="Pfam" id="PF21959"/>
    </source>
</evidence>
<name>A0ABP7S5R8_9PSEU</name>
<feature type="compositionally biased region" description="Pro residues" evidence="1">
    <location>
        <begin position="313"/>
        <end position="334"/>
    </location>
</feature>
<feature type="compositionally biased region" description="Low complexity" evidence="1">
    <location>
        <begin position="295"/>
        <end position="312"/>
    </location>
</feature>
<keyword evidence="2" id="KW-0472">Membrane</keyword>
<keyword evidence="2" id="KW-0812">Transmembrane</keyword>
<protein>
    <recommendedName>
        <fullName evidence="3">DUF6923 domain-containing protein</fullName>
    </recommendedName>
</protein>
<dbReference type="EMBL" id="BAABAL010000009">
    <property type="protein sequence ID" value="GAA4007172.1"/>
    <property type="molecule type" value="Genomic_DNA"/>
</dbReference>
<dbReference type="InterPro" id="IPR054215">
    <property type="entry name" value="DUF6923"/>
</dbReference>
<gene>
    <name evidence="4" type="ORF">GCM10022247_31430</name>
</gene>
<dbReference type="Pfam" id="PF21959">
    <property type="entry name" value="DUF6923"/>
    <property type="match status" value="1"/>
</dbReference>
<evidence type="ECO:0000313" key="4">
    <source>
        <dbReference type="EMBL" id="GAA4007172.1"/>
    </source>
</evidence>